<comment type="similarity">
    <text evidence="1">Belongs to the oxygen-dependent FAD-linked oxidoreductase family.</text>
</comment>
<protein>
    <recommendedName>
        <fullName evidence="5">FAD-binding PCMH-type domain-containing protein</fullName>
    </recommendedName>
</protein>
<evidence type="ECO:0000313" key="7">
    <source>
        <dbReference type="Proteomes" id="UP001498476"/>
    </source>
</evidence>
<keyword evidence="3" id="KW-0274">FAD</keyword>
<dbReference type="PROSITE" id="PS51387">
    <property type="entry name" value="FAD_PCMH"/>
    <property type="match status" value="1"/>
</dbReference>
<organism evidence="6 7">
    <name type="scientific">Neonectria punicea</name>
    <dbReference type="NCBI Taxonomy" id="979145"/>
    <lineage>
        <taxon>Eukaryota</taxon>
        <taxon>Fungi</taxon>
        <taxon>Dikarya</taxon>
        <taxon>Ascomycota</taxon>
        <taxon>Pezizomycotina</taxon>
        <taxon>Sordariomycetes</taxon>
        <taxon>Hypocreomycetidae</taxon>
        <taxon>Hypocreales</taxon>
        <taxon>Nectriaceae</taxon>
        <taxon>Neonectria</taxon>
    </lineage>
</organism>
<dbReference type="Gene3D" id="3.40.462.20">
    <property type="match status" value="1"/>
</dbReference>
<dbReference type="Proteomes" id="UP001498476">
    <property type="component" value="Unassembled WGS sequence"/>
</dbReference>
<dbReference type="Pfam" id="PF01565">
    <property type="entry name" value="FAD_binding_4"/>
    <property type="match status" value="1"/>
</dbReference>
<evidence type="ECO:0000256" key="4">
    <source>
        <dbReference type="ARBA" id="ARBA00023002"/>
    </source>
</evidence>
<dbReference type="InterPro" id="IPR016166">
    <property type="entry name" value="FAD-bd_PCMH"/>
</dbReference>
<evidence type="ECO:0000313" key="6">
    <source>
        <dbReference type="EMBL" id="KAK7424530.1"/>
    </source>
</evidence>
<dbReference type="PANTHER" id="PTHR42973:SF7">
    <property type="entry name" value="FAD-BINDING PCMH-TYPE DOMAIN-CONTAINING PROTEIN"/>
    <property type="match status" value="1"/>
</dbReference>
<comment type="caution">
    <text evidence="6">The sequence shown here is derived from an EMBL/GenBank/DDBJ whole genome shotgun (WGS) entry which is preliminary data.</text>
</comment>
<dbReference type="Gene3D" id="3.30.465.10">
    <property type="match status" value="1"/>
</dbReference>
<dbReference type="InterPro" id="IPR050416">
    <property type="entry name" value="FAD-linked_Oxidoreductase"/>
</dbReference>
<evidence type="ECO:0000256" key="2">
    <source>
        <dbReference type="ARBA" id="ARBA00022630"/>
    </source>
</evidence>
<sequence length="469" mass="50335">MATSTTEQLHSILQKSGIPFAVPDSDEFTSLQTSYTGQHDESRPQIITRPQTAEQVASIIKACLSLNLEPVVRGRGHDVFGRFSAPGAVSIDLRDLTTVTVSSDKKTAKVGGGATNHGVLEALSEHGLTAPTGSCGTVGFAGWCLGGGFGPYSHSYGLGADQIVGARVVNAKGELVEADARLLKGLRGGGGSLAIVVETHVKTWPLCEVQAGMLFYESSDIAAVVTTFFTNYNSLFTTYKDIPSKFYLMPSIWIYPGIGLTLTCGFIWNGSASDESRLWLERVGKLAPLAPNITDVQAAVMNTNALGFSAMVQNMIPAQVLGRCQSADITHFSPEAVAELAKVADAIPRECSGGINIHSLRADSPSCSEDVPDSVLPYRKPHIMLELLGVGNDEASARSAAAWALDARSRLRALEHAEDRTYLALTAPEFVDLEVIFGKELVELRKLKQEYDPEGVFKHTVPKLVWVTK</sequence>
<keyword evidence="2" id="KW-0285">Flavoprotein</keyword>
<dbReference type="InterPro" id="IPR016169">
    <property type="entry name" value="FAD-bd_PCMH_sub2"/>
</dbReference>
<dbReference type="SUPFAM" id="SSF56176">
    <property type="entry name" value="FAD-binding/transporter-associated domain-like"/>
    <property type="match status" value="1"/>
</dbReference>
<evidence type="ECO:0000256" key="1">
    <source>
        <dbReference type="ARBA" id="ARBA00005466"/>
    </source>
</evidence>
<reference evidence="6 7" key="1">
    <citation type="journal article" date="2025" name="Microbiol. Resour. Announc.">
        <title>Draft genome sequences for Neonectria magnoliae and Neonectria punicea, canker pathogens of Liriodendron tulipifera and Acer saccharum in West Virginia.</title>
        <authorList>
            <person name="Petronek H.M."/>
            <person name="Kasson M.T."/>
            <person name="Metheny A.M."/>
            <person name="Stauder C.M."/>
            <person name="Lovett B."/>
            <person name="Lynch S.C."/>
            <person name="Garnas J.R."/>
            <person name="Kasson L.R."/>
            <person name="Stajich J.E."/>
        </authorList>
    </citation>
    <scope>NUCLEOTIDE SEQUENCE [LARGE SCALE GENOMIC DNA]</scope>
    <source>
        <strain evidence="6 7">NRRL 64653</strain>
    </source>
</reference>
<keyword evidence="4" id="KW-0560">Oxidoreductase</keyword>
<dbReference type="EMBL" id="JAZAVJ010000004">
    <property type="protein sequence ID" value="KAK7424530.1"/>
    <property type="molecule type" value="Genomic_DNA"/>
</dbReference>
<evidence type="ECO:0000259" key="5">
    <source>
        <dbReference type="PROSITE" id="PS51387"/>
    </source>
</evidence>
<name>A0ABR1HTI8_9HYPO</name>
<dbReference type="InterPro" id="IPR006094">
    <property type="entry name" value="Oxid_FAD_bind_N"/>
</dbReference>
<feature type="domain" description="FAD-binding PCMH-type" evidence="5">
    <location>
        <begin position="39"/>
        <end position="206"/>
    </location>
</feature>
<accession>A0ABR1HTI8</accession>
<evidence type="ECO:0000256" key="3">
    <source>
        <dbReference type="ARBA" id="ARBA00022827"/>
    </source>
</evidence>
<dbReference type="InterPro" id="IPR016167">
    <property type="entry name" value="FAD-bd_PCMH_sub1"/>
</dbReference>
<keyword evidence="7" id="KW-1185">Reference proteome</keyword>
<dbReference type="PANTHER" id="PTHR42973">
    <property type="entry name" value="BINDING OXIDOREDUCTASE, PUTATIVE (AFU_ORTHOLOGUE AFUA_1G17690)-RELATED"/>
    <property type="match status" value="1"/>
</dbReference>
<gene>
    <name evidence="6" type="ORF">QQX98_000495</name>
</gene>
<proteinExistence type="inferred from homology"/>
<dbReference type="InterPro" id="IPR036318">
    <property type="entry name" value="FAD-bd_PCMH-like_sf"/>
</dbReference>
<dbReference type="Gene3D" id="3.30.43.10">
    <property type="entry name" value="Uridine Diphospho-n-acetylenolpyruvylglucosamine Reductase, domain 2"/>
    <property type="match status" value="1"/>
</dbReference>